<evidence type="ECO:0000256" key="1">
    <source>
        <dbReference type="SAM" id="MobiDB-lite"/>
    </source>
</evidence>
<accession>A0A6J5H163</accession>
<organism evidence="2 3">
    <name type="scientific">Paraburkholderia fynbosensis</name>
    <dbReference type="NCBI Taxonomy" id="1200993"/>
    <lineage>
        <taxon>Bacteria</taxon>
        <taxon>Pseudomonadati</taxon>
        <taxon>Pseudomonadota</taxon>
        <taxon>Betaproteobacteria</taxon>
        <taxon>Burkholderiales</taxon>
        <taxon>Burkholderiaceae</taxon>
        <taxon>Paraburkholderia</taxon>
    </lineage>
</organism>
<sequence length="126" mass="13912">MRGVAGMNSKASSPLSDRPPAALSFVKRGSYHRAMKRSDEGKVGSPQQTIVEDKRSHYQSAKPAVGCRLHKHRHTKIEVYVVFAENDLAIVPLEDPENIDPVAALGREIDRPLKAKRPHEGVAQSH</sequence>
<gene>
    <name evidence="2" type="ORF">LMG27177_07354</name>
</gene>
<evidence type="ECO:0000313" key="2">
    <source>
        <dbReference type="EMBL" id="CAB3810643.1"/>
    </source>
</evidence>
<feature type="region of interest" description="Disordered" evidence="1">
    <location>
        <begin position="1"/>
        <end position="61"/>
    </location>
</feature>
<proteinExistence type="predicted"/>
<evidence type="ECO:0000313" key="3">
    <source>
        <dbReference type="Proteomes" id="UP000494252"/>
    </source>
</evidence>
<protein>
    <submittedName>
        <fullName evidence="2">Uncharacterized protein</fullName>
    </submittedName>
</protein>
<dbReference type="EMBL" id="CADIKI010000039">
    <property type="protein sequence ID" value="CAB3810643.1"/>
    <property type="molecule type" value="Genomic_DNA"/>
</dbReference>
<reference evidence="2 3" key="1">
    <citation type="submission" date="2020-04" db="EMBL/GenBank/DDBJ databases">
        <authorList>
            <person name="De Canck E."/>
        </authorList>
    </citation>
    <scope>NUCLEOTIDE SEQUENCE [LARGE SCALE GENOMIC DNA]</scope>
    <source>
        <strain evidence="2 3">LMG 27177</strain>
    </source>
</reference>
<name>A0A6J5H163_9BURK</name>
<dbReference type="AlphaFoldDB" id="A0A6J5H163"/>
<dbReference type="Proteomes" id="UP000494252">
    <property type="component" value="Unassembled WGS sequence"/>
</dbReference>
<keyword evidence="3" id="KW-1185">Reference proteome</keyword>